<dbReference type="Proteomes" id="UP000070284">
    <property type="component" value="Unassembled WGS sequence"/>
</dbReference>
<organism evidence="2 3">
    <name type="scientific">candidate division MSBL1 archaeon SCGC-AAA259E19</name>
    <dbReference type="NCBI Taxonomy" id="1698264"/>
    <lineage>
        <taxon>Archaea</taxon>
        <taxon>Methanobacteriati</taxon>
        <taxon>Methanobacteriota</taxon>
        <taxon>candidate division MSBL1</taxon>
    </lineage>
</organism>
<accession>A0A133UE92</accession>
<evidence type="ECO:0000313" key="2">
    <source>
        <dbReference type="EMBL" id="KXA92502.1"/>
    </source>
</evidence>
<feature type="region of interest" description="Disordered" evidence="1">
    <location>
        <begin position="1"/>
        <end position="34"/>
    </location>
</feature>
<comment type="caution">
    <text evidence="2">The sequence shown here is derived from an EMBL/GenBank/DDBJ whole genome shotgun (WGS) entry which is preliminary data.</text>
</comment>
<dbReference type="EMBL" id="LHXO01000154">
    <property type="protein sequence ID" value="KXA92502.1"/>
    <property type="molecule type" value="Genomic_DNA"/>
</dbReference>
<dbReference type="AlphaFoldDB" id="A0A133UE92"/>
<sequence length="133" mass="15633">MDEQKQEAEEVLTESLKRLERGGPGRPPTENSVRGELEKILGKRYHCLNWSLDPKAKDLDWRWSEKWNRKYELAGILPIVTDQDDWTAGRVAKTYFQRKDIENMFHLTKKALIVPVEPPYVKGFSSKRLTFKE</sequence>
<keyword evidence="3" id="KW-1185">Reference proteome</keyword>
<proteinExistence type="predicted"/>
<evidence type="ECO:0000256" key="1">
    <source>
        <dbReference type="SAM" id="MobiDB-lite"/>
    </source>
</evidence>
<reference evidence="2 3" key="1">
    <citation type="journal article" date="2016" name="Sci. Rep.">
        <title>Metabolic traits of an uncultured archaeal lineage -MSBL1- from brine pools of the Red Sea.</title>
        <authorList>
            <person name="Mwirichia R."/>
            <person name="Alam I."/>
            <person name="Rashid M."/>
            <person name="Vinu M."/>
            <person name="Ba-Alawi W."/>
            <person name="Anthony Kamau A."/>
            <person name="Kamanda Ngugi D."/>
            <person name="Goker M."/>
            <person name="Klenk H.P."/>
            <person name="Bajic V."/>
            <person name="Stingl U."/>
        </authorList>
    </citation>
    <scope>NUCLEOTIDE SEQUENCE [LARGE SCALE GENOMIC DNA]</scope>
    <source>
        <strain evidence="2">SCGC-AAA259E19</strain>
    </source>
</reference>
<evidence type="ECO:0000313" key="3">
    <source>
        <dbReference type="Proteomes" id="UP000070284"/>
    </source>
</evidence>
<protein>
    <submittedName>
        <fullName evidence="2">Uncharacterized protein</fullName>
    </submittedName>
</protein>
<gene>
    <name evidence="2" type="ORF">AKJ65_07475</name>
</gene>
<name>A0A133UE92_9EURY</name>